<keyword evidence="8" id="KW-0472">Membrane</keyword>
<evidence type="ECO:0000256" key="3">
    <source>
        <dbReference type="ARBA" id="ARBA00020105"/>
    </source>
</evidence>
<keyword evidence="12" id="KW-1185">Reference proteome</keyword>
<feature type="signal peptide" evidence="10">
    <location>
        <begin position="1"/>
        <end position="21"/>
    </location>
</feature>
<dbReference type="Pfam" id="PF21203">
    <property type="entry name" value="ECM10"/>
    <property type="match status" value="1"/>
</dbReference>
<evidence type="ECO:0000313" key="11">
    <source>
        <dbReference type="EMBL" id="OAE24563.1"/>
    </source>
</evidence>
<evidence type="ECO:0000256" key="10">
    <source>
        <dbReference type="SAM" id="SignalP"/>
    </source>
</evidence>
<comment type="subcellular location">
    <subcellularLocation>
        <location evidence="1">Endoplasmic reticulum membrane</location>
        <topology evidence="1">Single-pass type I membrane protein</topology>
    </subcellularLocation>
</comment>
<keyword evidence="7" id="KW-1133">Transmembrane helix</keyword>
<reference evidence="11" key="1">
    <citation type="submission" date="2016-03" db="EMBL/GenBank/DDBJ databases">
        <title>Mechanisms controlling the formation of the plant cell surface in tip-growing cells are functionally conserved among land plants.</title>
        <authorList>
            <person name="Honkanen S."/>
            <person name="Jones V.A."/>
            <person name="Morieri G."/>
            <person name="Champion C."/>
            <person name="Hetherington A.J."/>
            <person name="Kelly S."/>
            <person name="Saint-Marcoux D."/>
            <person name="Proust H."/>
            <person name="Prescott H."/>
            <person name="Dolan L."/>
        </authorList>
    </citation>
    <scope>NUCLEOTIDE SEQUENCE [LARGE SCALE GENOMIC DNA]</scope>
    <source>
        <tissue evidence="11">Whole gametophyte</tissue>
    </source>
</reference>
<evidence type="ECO:0000256" key="8">
    <source>
        <dbReference type="ARBA" id="ARBA00023136"/>
    </source>
</evidence>
<proteinExistence type="inferred from homology"/>
<evidence type="ECO:0000256" key="1">
    <source>
        <dbReference type="ARBA" id="ARBA00004115"/>
    </source>
</evidence>
<accession>A0A176VVX4</accession>
<sequence>MKVRWIGLIILTVALWSTSTAFQSDELPEDEDEWIVPARGPPAPAAPAPAGAAPAVKIPTSASRVPSGADKKVQFTLEHSFGGSEFKSAGVFTARVRESVKGGQTLLKFRLSRNSFTSEEKYLFQTLLDNDDFYSVRVPANVISPGEEFALTSVKARCLALSNFQERFDFHVDQGQVIGVTYGSAVSCPYPRPLQTPSQWSFDSLIVVKSSEQALRSLTNIDAFEATGDEVAEDGTLVKKIPEKSFWAKYWMYILPIGLIVLNAISQVANIAEEGAPGQGPPGAAPQRLAPGGAGPRRR</sequence>
<dbReference type="EMBL" id="LVLJ01002571">
    <property type="protein sequence ID" value="OAE24563.1"/>
    <property type="molecule type" value="Genomic_DNA"/>
</dbReference>
<protein>
    <recommendedName>
        <fullName evidence="3">ER membrane protein complex subunit 10</fullName>
    </recommendedName>
</protein>
<keyword evidence="4" id="KW-0812">Transmembrane</keyword>
<dbReference type="GO" id="GO:0005789">
    <property type="term" value="C:endoplasmic reticulum membrane"/>
    <property type="evidence" value="ECO:0007669"/>
    <property type="project" value="UniProtKB-SubCell"/>
</dbReference>
<evidence type="ECO:0000256" key="5">
    <source>
        <dbReference type="ARBA" id="ARBA00022729"/>
    </source>
</evidence>
<evidence type="ECO:0000256" key="6">
    <source>
        <dbReference type="ARBA" id="ARBA00022824"/>
    </source>
</evidence>
<dbReference type="CDD" id="cd22209">
    <property type="entry name" value="EMC10"/>
    <property type="match status" value="1"/>
</dbReference>
<feature type="chain" id="PRO_5008052086" description="ER membrane protein complex subunit 10" evidence="10">
    <location>
        <begin position="22"/>
        <end position="299"/>
    </location>
</feature>
<comment type="similarity">
    <text evidence="2">Belongs to the EMC10 family.</text>
</comment>
<keyword evidence="6" id="KW-0256">Endoplasmic reticulum</keyword>
<dbReference type="AlphaFoldDB" id="A0A176VVX4"/>
<name>A0A176VVX4_MARPO</name>
<evidence type="ECO:0000256" key="2">
    <source>
        <dbReference type="ARBA" id="ARBA00007695"/>
    </source>
</evidence>
<feature type="region of interest" description="Disordered" evidence="9">
    <location>
        <begin position="274"/>
        <end position="299"/>
    </location>
</feature>
<evidence type="ECO:0000256" key="7">
    <source>
        <dbReference type="ARBA" id="ARBA00022989"/>
    </source>
</evidence>
<evidence type="ECO:0000256" key="9">
    <source>
        <dbReference type="SAM" id="MobiDB-lite"/>
    </source>
</evidence>
<gene>
    <name evidence="11" type="ORF">AXG93_2415s1440</name>
</gene>
<dbReference type="PANTHER" id="PTHR21397:SF4">
    <property type="entry name" value="ER MEMBRANE PROTEIN COMPLEX SUBUNIT 10"/>
    <property type="match status" value="1"/>
</dbReference>
<keyword evidence="5 10" id="KW-0732">Signal</keyword>
<evidence type="ECO:0000313" key="12">
    <source>
        <dbReference type="Proteomes" id="UP000077202"/>
    </source>
</evidence>
<evidence type="ECO:0000256" key="4">
    <source>
        <dbReference type="ARBA" id="ARBA00022692"/>
    </source>
</evidence>
<dbReference type="Proteomes" id="UP000077202">
    <property type="component" value="Unassembled WGS sequence"/>
</dbReference>
<organism evidence="11 12">
    <name type="scientific">Marchantia polymorpha subsp. ruderalis</name>
    <dbReference type="NCBI Taxonomy" id="1480154"/>
    <lineage>
        <taxon>Eukaryota</taxon>
        <taxon>Viridiplantae</taxon>
        <taxon>Streptophyta</taxon>
        <taxon>Embryophyta</taxon>
        <taxon>Marchantiophyta</taxon>
        <taxon>Marchantiopsida</taxon>
        <taxon>Marchantiidae</taxon>
        <taxon>Marchantiales</taxon>
        <taxon>Marchantiaceae</taxon>
        <taxon>Marchantia</taxon>
    </lineage>
</organism>
<comment type="caution">
    <text evidence="11">The sequence shown here is derived from an EMBL/GenBank/DDBJ whole genome shotgun (WGS) entry which is preliminary data.</text>
</comment>
<dbReference type="PANTHER" id="PTHR21397">
    <property type="entry name" value="CHROMATIN COMPLEXES SUBUNIT BAP18-RELATED"/>
    <property type="match status" value="1"/>
</dbReference>